<protein>
    <submittedName>
        <fullName evidence="1">Uncharacterized protein</fullName>
    </submittedName>
</protein>
<name>A0ABP6CJG9_9ACTN</name>
<dbReference type="Proteomes" id="UP001501509">
    <property type="component" value="Unassembled WGS sequence"/>
</dbReference>
<dbReference type="EMBL" id="BAAATD010000010">
    <property type="protein sequence ID" value="GAA2621904.1"/>
    <property type="molecule type" value="Genomic_DNA"/>
</dbReference>
<proteinExistence type="predicted"/>
<comment type="caution">
    <text evidence="1">The sequence shown here is derived from an EMBL/GenBank/DDBJ whole genome shotgun (WGS) entry which is preliminary data.</text>
</comment>
<sequence length="87" mass="9510">MLSLPEIRRRGRAAKALAAELRARGRYVSQAGAWMWAAPARHSPGHEIGVDRDGFVWRKGGSVFRPAFAPVDDIPHAADMVEKESGS</sequence>
<keyword evidence="2" id="KW-1185">Reference proteome</keyword>
<dbReference type="RefSeq" id="WP_344546517.1">
    <property type="nucleotide sequence ID" value="NZ_BAAATD010000010.1"/>
</dbReference>
<evidence type="ECO:0000313" key="2">
    <source>
        <dbReference type="Proteomes" id="UP001501509"/>
    </source>
</evidence>
<accession>A0ABP6CJG9</accession>
<gene>
    <name evidence="1" type="ORF">GCM10010411_67400</name>
</gene>
<evidence type="ECO:0000313" key="1">
    <source>
        <dbReference type="EMBL" id="GAA2621904.1"/>
    </source>
</evidence>
<reference evidence="2" key="1">
    <citation type="journal article" date="2019" name="Int. J. Syst. Evol. Microbiol.">
        <title>The Global Catalogue of Microorganisms (GCM) 10K type strain sequencing project: providing services to taxonomists for standard genome sequencing and annotation.</title>
        <authorList>
            <consortium name="The Broad Institute Genomics Platform"/>
            <consortium name="The Broad Institute Genome Sequencing Center for Infectious Disease"/>
            <person name="Wu L."/>
            <person name="Ma J."/>
        </authorList>
    </citation>
    <scope>NUCLEOTIDE SEQUENCE [LARGE SCALE GENOMIC DNA]</scope>
    <source>
        <strain evidence="2">JCM 6833</strain>
    </source>
</reference>
<organism evidence="1 2">
    <name type="scientific">Actinomadura fulvescens</name>
    <dbReference type="NCBI Taxonomy" id="46160"/>
    <lineage>
        <taxon>Bacteria</taxon>
        <taxon>Bacillati</taxon>
        <taxon>Actinomycetota</taxon>
        <taxon>Actinomycetes</taxon>
        <taxon>Streptosporangiales</taxon>
        <taxon>Thermomonosporaceae</taxon>
        <taxon>Actinomadura</taxon>
    </lineage>
</organism>